<dbReference type="PANTHER" id="PTHR48013:SF9">
    <property type="entry name" value="DUAL SPECIFICITY MITOGEN-ACTIVATED PROTEIN KINASE KINASE 5"/>
    <property type="match status" value="1"/>
</dbReference>
<evidence type="ECO:0000256" key="6">
    <source>
        <dbReference type="ARBA" id="ARBA00038035"/>
    </source>
</evidence>
<dbReference type="STRING" id="243272.MARTH_orf717"/>
<dbReference type="HOGENOM" id="CLU_000288_63_44_14"/>
<reference evidence="13 14" key="1">
    <citation type="journal article" date="2008" name="Infect. Immun.">
        <title>Genome of Mycoplasma arthritidis.</title>
        <authorList>
            <person name="Dybvig K."/>
            <person name="Zuhua C."/>
            <person name="Lao P."/>
            <person name="Jordan D.S."/>
            <person name="French C.T."/>
            <person name="Tu A.H."/>
            <person name="Loraine A.E."/>
        </authorList>
    </citation>
    <scope>NUCLEOTIDE SEQUENCE [LARGE SCALE GENOMIC DNA]</scope>
    <source>
        <strain evidence="13 14">158L3-1</strain>
    </source>
</reference>
<dbReference type="PANTHER" id="PTHR48013">
    <property type="entry name" value="DUAL SPECIFICITY MITOGEN-ACTIVATED PROTEIN KINASE KINASE 5-RELATED"/>
    <property type="match status" value="1"/>
</dbReference>
<feature type="domain" description="Protein kinase" evidence="12">
    <location>
        <begin position="14"/>
        <end position="285"/>
    </location>
</feature>
<dbReference type="InterPro" id="IPR011009">
    <property type="entry name" value="Kinase-like_dom_sf"/>
</dbReference>
<dbReference type="RefSeq" id="WP_012498435.1">
    <property type="nucleotide sequence ID" value="NC_011025.1"/>
</dbReference>
<dbReference type="PROSITE" id="PS00107">
    <property type="entry name" value="PROTEIN_KINASE_ATP"/>
    <property type="match status" value="1"/>
</dbReference>
<dbReference type="Pfam" id="PF00069">
    <property type="entry name" value="Pkinase"/>
    <property type="match status" value="1"/>
</dbReference>
<sequence>MAGAKENKNLTKHFKIIKQIGRGGFGTVFSAVHRASGKKFAVKVLTINGPRQQIVYKRFENEIKVIKRIKSKNVVRLFGHYITPKESYMAMELVEGTDLKTQISKKRKIPLEEAIEYAKEICNGLIDIHKENVVHRDLKPSNILITYDGTIKLIDFGISLGDDSLRLTDERKLIGSVQYVSPELVLKQAEPSPQSDIYALGIVLYEMLTGKAPFTGSDHQTIALSHTKREIPRLEQVNVLVPQAVENIIIKCTAKNPDDRYVSCVELYEDLSTCLSQKRANEPRLIIGKSSKKEAFIKKVNSKAMTISLILIGAISIVIIIVLIVLHLKKII</sequence>
<dbReference type="GO" id="GO:0004674">
    <property type="term" value="F:protein serine/threonine kinase activity"/>
    <property type="evidence" value="ECO:0007669"/>
    <property type="project" value="UniProtKB-KW"/>
</dbReference>
<dbReference type="CDD" id="cd14014">
    <property type="entry name" value="STKc_PknB_like"/>
    <property type="match status" value="1"/>
</dbReference>
<evidence type="ECO:0000256" key="3">
    <source>
        <dbReference type="ARBA" id="ARBA00022741"/>
    </source>
</evidence>
<keyword evidence="4 13" id="KW-0418">Kinase</keyword>
<dbReference type="SMART" id="SM00220">
    <property type="entry name" value="S_TKc"/>
    <property type="match status" value="1"/>
</dbReference>
<keyword evidence="5 10" id="KW-0067">ATP-binding</keyword>
<dbReference type="InterPro" id="IPR000719">
    <property type="entry name" value="Prot_kinase_dom"/>
</dbReference>
<evidence type="ECO:0000313" key="14">
    <source>
        <dbReference type="Proteomes" id="UP000008812"/>
    </source>
</evidence>
<organism evidence="13 14">
    <name type="scientific">Metamycoplasma arthritidis (strain 158L3-1)</name>
    <name type="common">Mycoplasma arthritidis</name>
    <dbReference type="NCBI Taxonomy" id="243272"/>
    <lineage>
        <taxon>Bacteria</taxon>
        <taxon>Bacillati</taxon>
        <taxon>Mycoplasmatota</taxon>
        <taxon>Mycoplasmoidales</taxon>
        <taxon>Metamycoplasmataceae</taxon>
        <taxon>Metamycoplasma</taxon>
    </lineage>
</organism>
<dbReference type="PROSITE" id="PS00108">
    <property type="entry name" value="PROTEIN_KINASE_ST"/>
    <property type="match status" value="1"/>
</dbReference>
<evidence type="ECO:0000256" key="8">
    <source>
        <dbReference type="ARBA" id="ARBA00049299"/>
    </source>
</evidence>
<dbReference type="PROSITE" id="PS50011">
    <property type="entry name" value="PROTEIN_KINASE_DOM"/>
    <property type="match status" value="1"/>
</dbReference>
<keyword evidence="11" id="KW-0812">Transmembrane</keyword>
<dbReference type="EMBL" id="CP001047">
    <property type="protein sequence ID" value="ACF07478.1"/>
    <property type="molecule type" value="Genomic_DNA"/>
</dbReference>
<evidence type="ECO:0000256" key="1">
    <source>
        <dbReference type="ARBA" id="ARBA00022527"/>
    </source>
</evidence>
<keyword evidence="3 10" id="KW-0547">Nucleotide-binding</keyword>
<comment type="catalytic activity">
    <reaction evidence="7">
        <text>L-seryl-[protein] + ATP = O-phospho-L-seryl-[protein] + ADP + H(+)</text>
        <dbReference type="Rhea" id="RHEA:17989"/>
        <dbReference type="Rhea" id="RHEA-COMP:9863"/>
        <dbReference type="Rhea" id="RHEA-COMP:11604"/>
        <dbReference type="ChEBI" id="CHEBI:15378"/>
        <dbReference type="ChEBI" id="CHEBI:29999"/>
        <dbReference type="ChEBI" id="CHEBI:30616"/>
        <dbReference type="ChEBI" id="CHEBI:83421"/>
        <dbReference type="ChEBI" id="CHEBI:456216"/>
        <dbReference type="EC" id="2.7.12.2"/>
    </reaction>
</comment>
<keyword evidence="11" id="KW-1133">Transmembrane helix</keyword>
<keyword evidence="11" id="KW-0472">Membrane</keyword>
<dbReference type="Gene3D" id="1.10.510.10">
    <property type="entry name" value="Transferase(Phosphotransferase) domain 1"/>
    <property type="match status" value="1"/>
</dbReference>
<protein>
    <submittedName>
        <fullName evidence="13">Serine/threonine protein kinase</fullName>
    </submittedName>
</protein>
<proteinExistence type="inferred from homology"/>
<gene>
    <name evidence="13" type="ordered locus">MARTH_orf717</name>
</gene>
<dbReference type="eggNOG" id="COG0515">
    <property type="taxonomic scope" value="Bacteria"/>
</dbReference>
<comment type="catalytic activity">
    <reaction evidence="9">
        <text>L-tyrosyl-[protein] + ATP = O-phospho-L-tyrosyl-[protein] + ADP + H(+)</text>
        <dbReference type="Rhea" id="RHEA:10596"/>
        <dbReference type="Rhea" id="RHEA-COMP:10136"/>
        <dbReference type="Rhea" id="RHEA-COMP:20101"/>
        <dbReference type="ChEBI" id="CHEBI:15378"/>
        <dbReference type="ChEBI" id="CHEBI:30616"/>
        <dbReference type="ChEBI" id="CHEBI:46858"/>
        <dbReference type="ChEBI" id="CHEBI:61978"/>
        <dbReference type="ChEBI" id="CHEBI:456216"/>
        <dbReference type="EC" id="2.7.12.2"/>
    </reaction>
</comment>
<evidence type="ECO:0000256" key="5">
    <source>
        <dbReference type="ARBA" id="ARBA00022840"/>
    </source>
</evidence>
<comment type="similarity">
    <text evidence="6">Belongs to the protein kinase superfamily. STE Ser/Thr protein kinase family. MAP kinase kinase subfamily.</text>
</comment>
<evidence type="ECO:0000313" key="13">
    <source>
        <dbReference type="EMBL" id="ACF07478.1"/>
    </source>
</evidence>
<dbReference type="AlphaFoldDB" id="B3PN76"/>
<dbReference type="FunFam" id="1.10.510.10:FF:000021">
    <property type="entry name" value="Serine/threonine protein kinase"/>
    <property type="match status" value="1"/>
</dbReference>
<evidence type="ECO:0000256" key="11">
    <source>
        <dbReference type="SAM" id="Phobius"/>
    </source>
</evidence>
<keyword evidence="2" id="KW-0808">Transferase</keyword>
<keyword evidence="14" id="KW-1185">Reference proteome</keyword>
<keyword evidence="1 13" id="KW-0723">Serine/threonine-protein kinase</keyword>
<comment type="catalytic activity">
    <reaction evidence="8">
        <text>L-threonyl-[protein] + ATP = O-phospho-L-threonyl-[protein] + ADP + H(+)</text>
        <dbReference type="Rhea" id="RHEA:46608"/>
        <dbReference type="Rhea" id="RHEA-COMP:11060"/>
        <dbReference type="Rhea" id="RHEA-COMP:11605"/>
        <dbReference type="ChEBI" id="CHEBI:15378"/>
        <dbReference type="ChEBI" id="CHEBI:30013"/>
        <dbReference type="ChEBI" id="CHEBI:30616"/>
        <dbReference type="ChEBI" id="CHEBI:61977"/>
        <dbReference type="ChEBI" id="CHEBI:456216"/>
        <dbReference type="EC" id="2.7.12.2"/>
    </reaction>
</comment>
<evidence type="ECO:0000256" key="10">
    <source>
        <dbReference type="PROSITE-ProRule" id="PRU10141"/>
    </source>
</evidence>
<feature type="binding site" evidence="10">
    <location>
        <position position="43"/>
    </location>
    <ligand>
        <name>ATP</name>
        <dbReference type="ChEBI" id="CHEBI:30616"/>
    </ligand>
</feature>
<evidence type="ECO:0000256" key="9">
    <source>
        <dbReference type="ARBA" id="ARBA00051693"/>
    </source>
</evidence>
<dbReference type="InterPro" id="IPR008271">
    <property type="entry name" value="Ser/Thr_kinase_AS"/>
</dbReference>
<evidence type="ECO:0000256" key="2">
    <source>
        <dbReference type="ARBA" id="ARBA00022679"/>
    </source>
</evidence>
<evidence type="ECO:0000256" key="7">
    <source>
        <dbReference type="ARBA" id="ARBA00049014"/>
    </source>
</evidence>
<dbReference type="InterPro" id="IPR017441">
    <property type="entry name" value="Protein_kinase_ATP_BS"/>
</dbReference>
<dbReference type="Proteomes" id="UP000008812">
    <property type="component" value="Chromosome"/>
</dbReference>
<dbReference type="SUPFAM" id="SSF56112">
    <property type="entry name" value="Protein kinase-like (PK-like)"/>
    <property type="match status" value="1"/>
</dbReference>
<name>B3PN76_META1</name>
<dbReference type="KEGG" id="mat:MARTH_orf717"/>
<evidence type="ECO:0000256" key="4">
    <source>
        <dbReference type="ARBA" id="ARBA00022777"/>
    </source>
</evidence>
<feature type="transmembrane region" description="Helical" evidence="11">
    <location>
        <begin position="307"/>
        <end position="328"/>
    </location>
</feature>
<evidence type="ECO:0000259" key="12">
    <source>
        <dbReference type="PROSITE" id="PS50011"/>
    </source>
</evidence>
<dbReference type="GO" id="GO:0005524">
    <property type="term" value="F:ATP binding"/>
    <property type="evidence" value="ECO:0007669"/>
    <property type="project" value="UniProtKB-UniRule"/>
</dbReference>
<accession>B3PN76</accession>